<dbReference type="InterPro" id="IPR020080">
    <property type="entry name" value="OM_adhesin/peptidase_omptin"/>
</dbReference>
<organism evidence="3">
    <name type="scientific">Salmonella enteritidis</name>
    <dbReference type="NCBI Taxonomy" id="149539"/>
    <lineage>
        <taxon>Bacteria</taxon>
        <taxon>Pseudomonadati</taxon>
        <taxon>Pseudomonadota</taxon>
        <taxon>Gammaproteobacteria</taxon>
        <taxon>Enterobacterales</taxon>
        <taxon>Enterobacteriaceae</taxon>
        <taxon>Salmonella</taxon>
    </lineage>
</organism>
<evidence type="ECO:0000256" key="2">
    <source>
        <dbReference type="SAM" id="SignalP"/>
    </source>
</evidence>
<dbReference type="NCBIfam" id="NF008223">
    <property type="entry name" value="PRK10993.1-3"/>
    <property type="match status" value="1"/>
</dbReference>
<dbReference type="InterPro" id="IPR053724">
    <property type="entry name" value="OMP_A26_sf"/>
</dbReference>
<dbReference type="EMBL" id="AAGVVM010000081">
    <property type="protein sequence ID" value="EBS5460762.1"/>
    <property type="molecule type" value="Genomic_DNA"/>
</dbReference>
<evidence type="ECO:0000313" key="3">
    <source>
        <dbReference type="EMBL" id="EBS5460762.1"/>
    </source>
</evidence>
<accession>A0A5V0BDX1</accession>
<feature type="active site" evidence="1">
    <location>
        <position position="227"/>
    </location>
</feature>
<name>A0A5V0BDX1_SALEN</name>
<comment type="caution">
    <text evidence="3">The sequence shown here is derived from an EMBL/GenBank/DDBJ whole genome shotgun (WGS) entry which is preliminary data.</text>
</comment>
<dbReference type="InterPro" id="IPR000036">
    <property type="entry name" value="Peptidase_A26_omptin"/>
</dbReference>
<feature type="chain" id="PRO_5026233088" evidence="2">
    <location>
        <begin position="21"/>
        <end position="313"/>
    </location>
</feature>
<evidence type="ECO:0000256" key="1">
    <source>
        <dbReference type="PIRSR" id="PIRSR001522-1"/>
    </source>
</evidence>
<keyword evidence="2" id="KW-0732">Signal</keyword>
<dbReference type="Pfam" id="PF01278">
    <property type="entry name" value="Omptin"/>
    <property type="match status" value="1"/>
</dbReference>
<feature type="active site" evidence="1">
    <location>
        <position position="229"/>
    </location>
</feature>
<dbReference type="Gene3D" id="2.40.128.90">
    <property type="entry name" value="OMPT-like"/>
    <property type="match status" value="1"/>
</dbReference>
<dbReference type="GO" id="GO:0004190">
    <property type="term" value="F:aspartic-type endopeptidase activity"/>
    <property type="evidence" value="ECO:0007669"/>
    <property type="project" value="InterPro"/>
</dbReference>
<feature type="signal peptide" evidence="2">
    <location>
        <begin position="1"/>
        <end position="20"/>
    </location>
</feature>
<reference evidence="3" key="1">
    <citation type="submission" date="2018-07" db="EMBL/GenBank/DDBJ databases">
        <authorList>
            <person name="Ashton P.M."/>
            <person name="Dallman T."/>
            <person name="Nair S."/>
            <person name="De Pinna E."/>
            <person name="Peters T."/>
            <person name="Grant K."/>
        </authorList>
    </citation>
    <scope>NUCLEOTIDE SEQUENCE</scope>
    <source>
        <strain evidence="3">245081</strain>
    </source>
</reference>
<dbReference type="GO" id="GO:0009279">
    <property type="term" value="C:cell outer membrane"/>
    <property type="evidence" value="ECO:0007669"/>
    <property type="project" value="InterPro"/>
</dbReference>
<dbReference type="PIRSF" id="PIRSF001522">
    <property type="entry name" value="Peptidase_A26"/>
    <property type="match status" value="1"/>
</dbReference>
<keyword evidence="3" id="KW-0645">Protease</keyword>
<keyword evidence="3" id="KW-0378">Hydrolase</keyword>
<dbReference type="PRINTS" id="PR00482">
    <property type="entry name" value="OMPTIN"/>
</dbReference>
<dbReference type="GO" id="GO:0006508">
    <property type="term" value="P:proteolysis"/>
    <property type="evidence" value="ECO:0007669"/>
    <property type="project" value="UniProtKB-KW"/>
</dbReference>
<sequence>MKKNTVVVTAIALLSWRVSADPVKFVPNFSADSVSMATSVGGLSASAKELVYDTGTGRKVSQLNWKMKNATILKGDISWDTYPFLTLNAQGWTTLTSGAGAHMDDYDWLNSTQTHWTEHSSHPDTNINYANEYDLNMKGWILQNENYKAGIMAGYQETRFSWIAKGGSYSYHNGTIVGHFPDGVKGIGYGQRFAMPYIGLVGRYRINAFNITAQFKYSNWVNAHDNDEHYMRDLTFREKTSGSRYYGVSVDTGYDITRNTEIFAEFAYNKYEEAKGGTQIIDKVSGAALSIGGDAAGISNSNYAVTVGLKYRF</sequence>
<protein>
    <submittedName>
        <fullName evidence="3">Omptin family outer membrane protease</fullName>
    </submittedName>
</protein>
<proteinExistence type="predicted"/>
<feature type="active site" evidence="1">
    <location>
        <position position="105"/>
    </location>
</feature>
<dbReference type="SUPFAM" id="SSF69917">
    <property type="entry name" value="OMPT-like"/>
    <property type="match status" value="1"/>
</dbReference>
<gene>
    <name evidence="3" type="ORF">DUU06_24660</name>
</gene>
<dbReference type="AlphaFoldDB" id="A0A5V0BDX1"/>
<feature type="active site" evidence="1">
    <location>
        <position position="107"/>
    </location>
</feature>